<accession>A0ACC2U2W6</accession>
<reference evidence="1" key="1">
    <citation type="submission" date="2022-04" db="EMBL/GenBank/DDBJ databases">
        <title>Genome of the entomopathogenic fungus Entomophthora muscae.</title>
        <authorList>
            <person name="Elya C."/>
            <person name="Lovett B.R."/>
            <person name="Lee E."/>
            <person name="Macias A.M."/>
            <person name="Hajek A.E."/>
            <person name="De Bivort B.L."/>
            <person name="Kasson M.T."/>
            <person name="De Fine Licht H.H."/>
            <person name="Stajich J.E."/>
        </authorList>
    </citation>
    <scope>NUCLEOTIDE SEQUENCE</scope>
    <source>
        <strain evidence="1">Berkeley</strain>
    </source>
</reference>
<organism evidence="1 2">
    <name type="scientific">Entomophthora muscae</name>
    <dbReference type="NCBI Taxonomy" id="34485"/>
    <lineage>
        <taxon>Eukaryota</taxon>
        <taxon>Fungi</taxon>
        <taxon>Fungi incertae sedis</taxon>
        <taxon>Zoopagomycota</taxon>
        <taxon>Entomophthoromycotina</taxon>
        <taxon>Entomophthoromycetes</taxon>
        <taxon>Entomophthorales</taxon>
        <taxon>Entomophthoraceae</taxon>
        <taxon>Entomophthora</taxon>
    </lineage>
</organism>
<proteinExistence type="predicted"/>
<comment type="caution">
    <text evidence="1">The sequence shown here is derived from an EMBL/GenBank/DDBJ whole genome shotgun (WGS) entry which is preliminary data.</text>
</comment>
<name>A0ACC2U2W6_9FUNG</name>
<dbReference type="EMBL" id="QTSX02001497">
    <property type="protein sequence ID" value="KAJ9081133.1"/>
    <property type="molecule type" value="Genomic_DNA"/>
</dbReference>
<sequence length="488" mass="55118">MQQKHLDYLFEKVERDAFKLEEIHGISAESLAEILKVLHKTKTQDSISGHKSAPTEITHKYTGPFPTGKFYSRGVPLRACRDSSKSPHFLQFNKGQMLILIEKNGPVARGYIQSDPLKKQGEINLQDVQFDLRFEDEYFSEVDTFASSLEESCAQSINQLAEHLTRRYEDLIIFQLRSILYLGFFGPPEARASNEARDVLKTRLAVCAGYANLFLAVCEAVPLLAREVRVKVVSGYGRGYGSTIHMERIPRTNFGYSNHAWNSVFIDGLPFFVESTWGAGNLNGRTFVQKFSSSYFLSPPQDFVRLHFPSKTSDQHLIPAITEEEFCSFPVLSAPFYKYDLALVSHNTSPVTIGSDDFLGGKRMVLKLKVPREFGLRIRFTAKLSCDKPVGGSSDIEVFSQPSVEGWDFYIPPVVWELATLDVFLFDEGLNSSYGERAMQFAIKFKLRAEDVDNYSAFPIVLQSFQILLSHPGFPVCLRPSPTLHPDL</sequence>
<evidence type="ECO:0000313" key="2">
    <source>
        <dbReference type="Proteomes" id="UP001165960"/>
    </source>
</evidence>
<evidence type="ECO:0000313" key="1">
    <source>
        <dbReference type="EMBL" id="KAJ9081133.1"/>
    </source>
</evidence>
<keyword evidence="2" id="KW-1185">Reference proteome</keyword>
<gene>
    <name evidence="1" type="ORF">DSO57_1017993</name>
</gene>
<protein>
    <submittedName>
        <fullName evidence="1">Uncharacterized protein</fullName>
    </submittedName>
</protein>
<dbReference type="Proteomes" id="UP001165960">
    <property type="component" value="Unassembled WGS sequence"/>
</dbReference>